<evidence type="ECO:0000313" key="9">
    <source>
        <dbReference type="EMBL" id="RDX01227.1"/>
    </source>
</evidence>
<dbReference type="InterPro" id="IPR002789">
    <property type="entry name" value="HerA_central"/>
</dbReference>
<dbReference type="RefSeq" id="WP_115753478.1">
    <property type="nucleotide sequence ID" value="NZ_LARY01000002.1"/>
</dbReference>
<name>A0A3D8TRC1_9LIST</name>
<evidence type="ECO:0000256" key="3">
    <source>
        <dbReference type="ARBA" id="ARBA00022806"/>
    </source>
</evidence>
<dbReference type="SUPFAM" id="SSF52540">
    <property type="entry name" value="P-loop containing nucleoside triphosphate hydrolases"/>
    <property type="match status" value="1"/>
</dbReference>
<keyword evidence="1" id="KW-0547">Nucleotide-binding</keyword>
<protein>
    <recommendedName>
        <fullName evidence="11">AAA+ ATPase domain-containing protein</fullName>
    </recommendedName>
</protein>
<evidence type="ECO:0000256" key="1">
    <source>
        <dbReference type="ARBA" id="ARBA00022741"/>
    </source>
</evidence>
<keyword evidence="3" id="KW-0347">Helicase</keyword>
<dbReference type="GO" id="GO:0004386">
    <property type="term" value="F:helicase activity"/>
    <property type="evidence" value="ECO:0007669"/>
    <property type="project" value="UniProtKB-KW"/>
</dbReference>
<keyword evidence="10" id="KW-1185">Reference proteome</keyword>
<dbReference type="PANTHER" id="PTHR42957:SF1">
    <property type="entry name" value="HELICASE MJ1565-RELATED"/>
    <property type="match status" value="1"/>
</dbReference>
<evidence type="ECO:0000256" key="5">
    <source>
        <dbReference type="ARBA" id="ARBA00023125"/>
    </source>
</evidence>
<comment type="caution">
    <text evidence="9">The sequence shown here is derived from an EMBL/GenBank/DDBJ whole genome shotgun (WGS) entry which is preliminary data.</text>
</comment>
<sequence>MVTKKPFDHNYFIGYVSHVSPQCVKVHFPSSILLNKTIFSGEEFNGGLVGNFVTIEAENDGFIGKISEINLPEKERLALSEKSFQNSDFHPTATIEVLLSFDYFDGIAKHTLNAFPNIGAKVFVCPSGFIEEYVKNFGQKNDNKEVPYVDLGCLTSNLDTKVCVSQQALFNRHCAIVGTTGGGKSYTVARLIENMVANQSKAILLDPTGEYSVMEKGVQSVTIGKDSYFPYQKLTREDLFFLVKPSEGVQKPKLLEAIRSLKAVKIYQKMKSTSEKNGVRNLLKAFVNEDETLVIKEGNNIVEYERFSTKYFSDIESDNLELSIKNLGKQVINECISYPKNSKTFGSRNENDVNFCYGMVNRIYNLINTKVYDDAFNFRDKRLDNQNLTAIIDQFIKEDQQDNFVLRIGFESIGYEFQAREILANAIGRYLLKLAREKQFKENPLVFILDEAHQFLNKIVVDDFFQSTALSSFEQISKESRKDGLFLCLSTQMPRDIPTGTLSQMGTFIVHRLINYNDKEAIRQSCSSANSDILSYLPVLGEGEAILTGVDFSMPLSIKVSKPNVPPDSSTPMFKVQK</sequence>
<gene>
    <name evidence="9" type="ORF">UR08_09840</name>
</gene>
<evidence type="ECO:0000256" key="6">
    <source>
        <dbReference type="ARBA" id="ARBA00023235"/>
    </source>
</evidence>
<keyword evidence="6" id="KW-0413">Isomerase</keyword>
<evidence type="ECO:0000256" key="2">
    <source>
        <dbReference type="ARBA" id="ARBA00022801"/>
    </source>
</evidence>
<proteinExistence type="predicted"/>
<dbReference type="AlphaFoldDB" id="A0A3D8TRC1"/>
<dbReference type="GO" id="GO:0003677">
    <property type="term" value="F:DNA binding"/>
    <property type="evidence" value="ECO:0007669"/>
    <property type="project" value="UniProtKB-KW"/>
</dbReference>
<keyword evidence="5" id="KW-0238">DNA-binding</keyword>
<evidence type="ECO:0000259" key="8">
    <source>
        <dbReference type="Pfam" id="PF05872"/>
    </source>
</evidence>
<feature type="domain" description="Helicase HerA-like C-terminal" evidence="8">
    <location>
        <begin position="444"/>
        <end position="551"/>
    </location>
</feature>
<dbReference type="InterPro" id="IPR008571">
    <property type="entry name" value="HerA-like"/>
</dbReference>
<dbReference type="Proteomes" id="UP000257055">
    <property type="component" value="Unassembled WGS sequence"/>
</dbReference>
<evidence type="ECO:0000259" key="7">
    <source>
        <dbReference type="Pfam" id="PF01935"/>
    </source>
</evidence>
<evidence type="ECO:0000256" key="4">
    <source>
        <dbReference type="ARBA" id="ARBA00022840"/>
    </source>
</evidence>
<reference evidence="10" key="1">
    <citation type="submission" date="2015-04" db="EMBL/GenBank/DDBJ databases">
        <authorList>
            <person name="Schardt J."/>
            <person name="Mueller-Herbst S."/>
            <person name="Scherer S."/>
            <person name="Huptas C."/>
        </authorList>
    </citation>
    <scope>NUCLEOTIDE SEQUENCE [LARGE SCALE GENOMIC DNA]</scope>
    <source>
        <strain evidence="10">Kiel-L1</strain>
    </source>
</reference>
<feature type="domain" description="Helicase HerA central" evidence="7">
    <location>
        <begin position="150"/>
        <end position="299"/>
    </location>
</feature>
<dbReference type="Pfam" id="PF01935">
    <property type="entry name" value="DUF87"/>
    <property type="match status" value="1"/>
</dbReference>
<dbReference type="EMBL" id="LARY01000002">
    <property type="protein sequence ID" value="RDX01227.1"/>
    <property type="molecule type" value="Genomic_DNA"/>
</dbReference>
<evidence type="ECO:0008006" key="11">
    <source>
        <dbReference type="Google" id="ProtNLM"/>
    </source>
</evidence>
<dbReference type="GO" id="GO:0016787">
    <property type="term" value="F:hydrolase activity"/>
    <property type="evidence" value="ECO:0007669"/>
    <property type="project" value="UniProtKB-KW"/>
</dbReference>
<dbReference type="Pfam" id="PF05872">
    <property type="entry name" value="HerA_C"/>
    <property type="match status" value="1"/>
</dbReference>
<keyword evidence="4" id="KW-0067">ATP-binding</keyword>
<accession>A0A3D8TRC1</accession>
<dbReference type="InterPro" id="IPR027417">
    <property type="entry name" value="P-loop_NTPase"/>
</dbReference>
<dbReference type="PANTHER" id="PTHR42957">
    <property type="entry name" value="HELICASE MJ1565-RELATED"/>
    <property type="match status" value="1"/>
</dbReference>
<keyword evidence="2" id="KW-0378">Hydrolase</keyword>
<dbReference type="Gene3D" id="3.40.50.300">
    <property type="entry name" value="P-loop containing nucleotide triphosphate hydrolases"/>
    <property type="match status" value="2"/>
</dbReference>
<dbReference type="GO" id="GO:0005524">
    <property type="term" value="F:ATP binding"/>
    <property type="evidence" value="ECO:0007669"/>
    <property type="project" value="UniProtKB-KW"/>
</dbReference>
<evidence type="ECO:0000313" key="10">
    <source>
        <dbReference type="Proteomes" id="UP000257055"/>
    </source>
</evidence>
<dbReference type="InterPro" id="IPR033186">
    <property type="entry name" value="HerA_C"/>
</dbReference>
<organism evidence="9 10">
    <name type="scientific">Listeria kieliensis</name>
    <dbReference type="NCBI Taxonomy" id="1621700"/>
    <lineage>
        <taxon>Bacteria</taxon>
        <taxon>Bacillati</taxon>
        <taxon>Bacillota</taxon>
        <taxon>Bacilli</taxon>
        <taxon>Bacillales</taxon>
        <taxon>Listeriaceae</taxon>
        <taxon>Listeria</taxon>
    </lineage>
</organism>